<evidence type="ECO:0000313" key="16">
    <source>
        <dbReference type="EMBL" id="OLF93736.1"/>
    </source>
</evidence>
<evidence type="ECO:0000256" key="11">
    <source>
        <dbReference type="SAM" id="MobiDB-lite"/>
    </source>
</evidence>
<organism evidence="16 18">
    <name type="scientific">Bacillus paralicheniformis</name>
    <dbReference type="NCBI Taxonomy" id="1648923"/>
    <lineage>
        <taxon>Bacteria</taxon>
        <taxon>Bacillati</taxon>
        <taxon>Bacillota</taxon>
        <taxon>Bacilli</taxon>
        <taxon>Bacillales</taxon>
        <taxon>Bacillaceae</taxon>
        <taxon>Bacillus</taxon>
    </lineage>
</organism>
<feature type="region of interest" description="Disordered" evidence="11">
    <location>
        <begin position="23"/>
        <end position="44"/>
    </location>
</feature>
<dbReference type="Gene3D" id="3.40.50.1170">
    <property type="entry name" value="L-asparaginase, N-terminal domain"/>
    <property type="match status" value="1"/>
</dbReference>
<dbReference type="InterPro" id="IPR036152">
    <property type="entry name" value="Asp/glu_Ase-like_sf"/>
</dbReference>
<name>A0A6I7TZ67_9BACI</name>
<feature type="binding site" evidence="7">
    <location>
        <begin position="142"/>
        <end position="143"/>
    </location>
    <ligand>
        <name>substrate</name>
    </ligand>
</feature>
<dbReference type="SMR" id="A0A6I7TZ67"/>
<comment type="similarity">
    <text evidence="1 10">Belongs to the asparaginase 1 family.</text>
</comment>
<comment type="caution">
    <text evidence="16">The sequence shown here is derived from an EMBL/GenBank/DDBJ whole genome shotgun (WGS) entry which is preliminary data.</text>
</comment>
<feature type="active site" description="O-isoaspartyl threonine intermediate" evidence="6">
    <location>
        <position position="62"/>
    </location>
</feature>
<dbReference type="PROSITE" id="PS51732">
    <property type="entry name" value="ASN_GLN_ASE_3"/>
    <property type="match status" value="1"/>
</dbReference>
<dbReference type="Proteomes" id="UP000185604">
    <property type="component" value="Unassembled WGS sequence"/>
</dbReference>
<evidence type="ECO:0000256" key="9">
    <source>
        <dbReference type="PROSITE-ProRule" id="PRU10100"/>
    </source>
</evidence>
<dbReference type="InterPro" id="IPR020827">
    <property type="entry name" value="Asparaginase/glutaminase_AS1"/>
</dbReference>
<dbReference type="EMBL" id="LKPO01000013">
    <property type="protein sequence ID" value="OLF93736.1"/>
    <property type="molecule type" value="Genomic_DNA"/>
</dbReference>
<evidence type="ECO:0000256" key="2">
    <source>
        <dbReference type="ARBA" id="ARBA00011881"/>
    </source>
</evidence>
<dbReference type="PANTHER" id="PTHR11707">
    <property type="entry name" value="L-ASPARAGINASE"/>
    <property type="match status" value="1"/>
</dbReference>
<comment type="subunit">
    <text evidence="2">Homotetramer.</text>
</comment>
<dbReference type="SUPFAM" id="SSF53774">
    <property type="entry name" value="Glutaminase/Asparaginase"/>
    <property type="match status" value="1"/>
</dbReference>
<dbReference type="EC" id="3.5.1.1" evidence="3"/>
<dbReference type="PRINTS" id="PR00139">
    <property type="entry name" value="ASNGLNASE"/>
</dbReference>
<gene>
    <name evidence="16" type="ORF">B4121_2106</name>
    <name evidence="17" type="ORF">CHCC15381_1358</name>
    <name evidence="15" type="ORF">PVN32_09795</name>
</gene>
<dbReference type="InterPro" id="IPR027473">
    <property type="entry name" value="L-asparaginase_C"/>
</dbReference>
<feature type="domain" description="L-asparaginase N-terminal" evidence="13">
    <location>
        <begin position="53"/>
        <end position="244"/>
    </location>
</feature>
<evidence type="ECO:0000256" key="7">
    <source>
        <dbReference type="PIRSR" id="PIRSR001220-2"/>
    </source>
</evidence>
<feature type="active site" evidence="8">
    <location>
        <position position="62"/>
    </location>
</feature>
<evidence type="ECO:0000313" key="19">
    <source>
        <dbReference type="Proteomes" id="UP000429980"/>
    </source>
</evidence>
<evidence type="ECO:0000313" key="15">
    <source>
        <dbReference type="EMBL" id="MDE1452464.1"/>
    </source>
</evidence>
<dbReference type="PANTHER" id="PTHR11707:SF28">
    <property type="entry name" value="60 KDA LYSOPHOSPHOLIPASE"/>
    <property type="match status" value="1"/>
</dbReference>
<feature type="compositionally biased region" description="Basic and acidic residues" evidence="11">
    <location>
        <begin position="27"/>
        <end position="37"/>
    </location>
</feature>
<dbReference type="InterPro" id="IPR006034">
    <property type="entry name" value="Asparaginase/glutaminase-like"/>
</dbReference>
<dbReference type="InterPro" id="IPR004550">
    <property type="entry name" value="AsnASE_II"/>
</dbReference>
<dbReference type="Pfam" id="PF00710">
    <property type="entry name" value="Asparaginase"/>
    <property type="match status" value="1"/>
</dbReference>
<reference evidence="15" key="3">
    <citation type="submission" date="2022-12" db="EMBL/GenBank/DDBJ databases">
        <title>Draft Genome Sequences of Bacillus licheniformis and Bacillus paralicheniformis strains isolated from Irish skim milk powders.</title>
        <authorList>
            <person name="Lourenco A."/>
            <person name="Li F."/>
            <person name="Geraldine D."/>
            <person name="Tobin J.T."/>
            <person name="Butler F."/>
            <person name="Jordan K."/>
            <person name="Obrien T."/>
        </authorList>
    </citation>
    <scope>NUCLEOTIDE SEQUENCE</scope>
    <source>
        <strain evidence="15">3370</strain>
    </source>
</reference>
<evidence type="ECO:0000256" key="6">
    <source>
        <dbReference type="PIRSR" id="PIRSR001220-1"/>
    </source>
</evidence>
<dbReference type="EMBL" id="NILF01000044">
    <property type="protein sequence ID" value="TWL37122.1"/>
    <property type="molecule type" value="Genomic_DNA"/>
</dbReference>
<evidence type="ECO:0000313" key="17">
    <source>
        <dbReference type="EMBL" id="TWL37122.1"/>
    </source>
</evidence>
<sequence>MTKKRMLFIVLGLLLLINAGCSGSNESRNETKARAKTETASVKTAQGNDRLPNIRILATGGTIAGANQSKTSTTNYKAGAVGIDTLIEAVPEMKDIANISGEQVANIGSQNMTNKTLLKLSKRAAKLLASDDVDGIVVTHGTDTLEETAYFLNLVLKSDKPVVVVGSMRPSTAIGADGPANLYNAVKVAASKEAYGKGTMVVLNDRIAAARYVTKTHTTAPDTFKSEEMGYLGNIADGIYFHNDITKKHTKDTDFNISKINQLPQVDIIYGYQNDGRYLFDAAIKAGAKGIIYAGSGNGSVSDEAKKGAVAAVKKGAAVVRSTRTGSGVVTPNPDLEKENILASNSLNPQKARILLMLALTKTDDPKKIQSYFEEY</sequence>
<keyword evidence="12" id="KW-0732">Signal</keyword>
<dbReference type="Proteomes" id="UP000429980">
    <property type="component" value="Unassembled WGS sequence"/>
</dbReference>
<dbReference type="InterPro" id="IPR037152">
    <property type="entry name" value="L-asparaginase_N_sf"/>
</dbReference>
<evidence type="ECO:0000313" key="18">
    <source>
        <dbReference type="Proteomes" id="UP000185604"/>
    </source>
</evidence>
<dbReference type="AlphaFoldDB" id="A0A6I7TZ67"/>
<dbReference type="InterPro" id="IPR027475">
    <property type="entry name" value="Asparaginase/glutaminase_AS2"/>
</dbReference>
<feature type="domain" description="Asparaginase/glutaminase C-terminal" evidence="14">
    <location>
        <begin position="265"/>
        <end position="373"/>
    </location>
</feature>
<evidence type="ECO:0000256" key="8">
    <source>
        <dbReference type="PROSITE-ProRule" id="PRU10099"/>
    </source>
</evidence>
<dbReference type="InterPro" id="IPR027474">
    <property type="entry name" value="L-asparaginase_N"/>
</dbReference>
<dbReference type="PIRSF" id="PIRSF001220">
    <property type="entry name" value="L-ASNase_gatD"/>
    <property type="match status" value="1"/>
</dbReference>
<keyword evidence="19" id="KW-1185">Reference proteome</keyword>
<dbReference type="FunFam" id="3.40.50.1170:FF:000001">
    <property type="entry name" value="L-asparaginase 2"/>
    <property type="match status" value="1"/>
</dbReference>
<dbReference type="Pfam" id="PF17763">
    <property type="entry name" value="Asparaginase_C"/>
    <property type="match status" value="1"/>
</dbReference>
<evidence type="ECO:0000256" key="5">
    <source>
        <dbReference type="ARBA" id="ARBA00049366"/>
    </source>
</evidence>
<reference evidence="17 19" key="2">
    <citation type="submission" date="2019-06" db="EMBL/GenBank/DDBJ databases">
        <title>Genome sequence analysis of &gt;100 Bacillus licheniformis strains suggests intrinsic resistance to this species.</title>
        <authorList>
            <person name="Wels M."/>
            <person name="Siezen R.J."/>
            <person name="Johansen E."/>
            <person name="Stuer-Lauridsen B."/>
            <person name="Bjerre K."/>
            <person name="Nielsen B.K.K."/>
        </authorList>
    </citation>
    <scope>NUCLEOTIDE SEQUENCE [LARGE SCALE GENOMIC DNA]</scope>
    <source>
        <strain evidence="17 19">BAC-15381</strain>
    </source>
</reference>
<dbReference type="Proteomes" id="UP001216709">
    <property type="component" value="Unassembled WGS sequence"/>
</dbReference>
<feature type="binding site" evidence="7">
    <location>
        <position position="109"/>
    </location>
    <ligand>
        <name>substrate</name>
    </ligand>
</feature>
<evidence type="ECO:0000256" key="1">
    <source>
        <dbReference type="ARBA" id="ARBA00010518"/>
    </source>
</evidence>
<dbReference type="NCBIfam" id="TIGR00520">
    <property type="entry name" value="asnASE_II"/>
    <property type="match status" value="1"/>
</dbReference>
<evidence type="ECO:0000256" key="10">
    <source>
        <dbReference type="RuleBase" id="RU004456"/>
    </source>
</evidence>
<keyword evidence="4 15" id="KW-0378">Hydrolase</keyword>
<feature type="active site" evidence="9">
    <location>
        <position position="142"/>
    </location>
</feature>
<evidence type="ECO:0000256" key="3">
    <source>
        <dbReference type="ARBA" id="ARBA00012920"/>
    </source>
</evidence>
<feature type="signal peptide" evidence="12">
    <location>
        <begin position="1"/>
        <end position="22"/>
    </location>
</feature>
<protein>
    <recommendedName>
        <fullName evidence="3">asparaginase</fullName>
        <ecNumber evidence="3">3.5.1.1</ecNumber>
    </recommendedName>
</protein>
<dbReference type="EMBL" id="JARAFO010000020">
    <property type="protein sequence ID" value="MDE1452464.1"/>
    <property type="molecule type" value="Genomic_DNA"/>
</dbReference>
<dbReference type="Gene3D" id="3.40.50.40">
    <property type="match status" value="1"/>
</dbReference>
<dbReference type="PROSITE" id="PS00917">
    <property type="entry name" value="ASN_GLN_ASE_2"/>
    <property type="match status" value="1"/>
</dbReference>
<reference evidence="16 18" key="1">
    <citation type="journal article" date="2016" name="Front. Microbiol.">
        <title>High-Level Heat Resistance of Spores of Bacillus amyloliquefaciens and Bacillus licheniformis Results from the Presence of a spoVA Operon in a Tn1546 Transposon.</title>
        <authorList>
            <person name="Berendsen E.M."/>
            <person name="Koning R.A."/>
            <person name="Boekhorst J."/>
            <person name="de Jong A."/>
            <person name="Kuipers O.P."/>
            <person name="Wells-Bennik M.H."/>
        </authorList>
    </citation>
    <scope>NUCLEOTIDE SEQUENCE [LARGE SCALE GENOMIC DNA]</scope>
    <source>
        <strain evidence="16 18">B4121</strain>
    </source>
</reference>
<dbReference type="GO" id="GO:0006528">
    <property type="term" value="P:asparagine metabolic process"/>
    <property type="evidence" value="ECO:0007669"/>
    <property type="project" value="InterPro"/>
</dbReference>
<evidence type="ECO:0000256" key="12">
    <source>
        <dbReference type="SAM" id="SignalP"/>
    </source>
</evidence>
<dbReference type="InterPro" id="IPR040919">
    <property type="entry name" value="Asparaginase_C"/>
</dbReference>
<dbReference type="PROSITE" id="PS00144">
    <property type="entry name" value="ASN_GLN_ASE_1"/>
    <property type="match status" value="1"/>
</dbReference>
<evidence type="ECO:0000256" key="4">
    <source>
        <dbReference type="ARBA" id="ARBA00022801"/>
    </source>
</evidence>
<dbReference type="PIRSF" id="PIRSF500176">
    <property type="entry name" value="L_ASNase"/>
    <property type="match status" value="1"/>
</dbReference>
<evidence type="ECO:0000259" key="13">
    <source>
        <dbReference type="Pfam" id="PF00710"/>
    </source>
</evidence>
<accession>A0A6I7TZ67</accession>
<proteinExistence type="inferred from homology"/>
<dbReference type="RefSeq" id="WP_025810810.1">
    <property type="nucleotide sequence ID" value="NZ_AP023088.1"/>
</dbReference>
<dbReference type="GO" id="GO:0004067">
    <property type="term" value="F:asparaginase activity"/>
    <property type="evidence" value="ECO:0007669"/>
    <property type="project" value="UniProtKB-UniRule"/>
</dbReference>
<dbReference type="CDD" id="cd08964">
    <property type="entry name" value="L-asparaginase_II"/>
    <property type="match status" value="1"/>
</dbReference>
<evidence type="ECO:0000259" key="14">
    <source>
        <dbReference type="Pfam" id="PF17763"/>
    </source>
</evidence>
<comment type="catalytic activity">
    <reaction evidence="5">
        <text>L-asparagine + H2O = L-aspartate + NH4(+)</text>
        <dbReference type="Rhea" id="RHEA:21016"/>
        <dbReference type="ChEBI" id="CHEBI:15377"/>
        <dbReference type="ChEBI" id="CHEBI:28938"/>
        <dbReference type="ChEBI" id="CHEBI:29991"/>
        <dbReference type="ChEBI" id="CHEBI:58048"/>
        <dbReference type="EC" id="3.5.1.1"/>
    </reaction>
</comment>
<feature type="chain" id="PRO_5044633684" description="asparaginase" evidence="12">
    <location>
        <begin position="23"/>
        <end position="376"/>
    </location>
</feature>
<dbReference type="SMART" id="SM00870">
    <property type="entry name" value="Asparaginase"/>
    <property type="match status" value="1"/>
</dbReference>